<name>A0A0X8HSI8_9SACH</name>
<evidence type="ECO:0000259" key="11">
    <source>
        <dbReference type="Pfam" id="PF16187"/>
    </source>
</evidence>
<accession>A0A0X8HSI8</accession>
<evidence type="ECO:0000313" key="14">
    <source>
        <dbReference type="Proteomes" id="UP000243052"/>
    </source>
</evidence>
<evidence type="ECO:0000256" key="6">
    <source>
        <dbReference type="ARBA" id="ARBA00022833"/>
    </source>
</evidence>
<dbReference type="GO" id="GO:0004222">
    <property type="term" value="F:metalloendopeptidase activity"/>
    <property type="evidence" value="ECO:0007669"/>
    <property type="project" value="UniProtKB-ARBA"/>
</dbReference>
<dbReference type="InterPro" id="IPR011249">
    <property type="entry name" value="Metalloenz_LuxS/M16"/>
</dbReference>
<dbReference type="SUPFAM" id="SSF63411">
    <property type="entry name" value="LuxS/MPP-like metallohydrolase"/>
    <property type="match status" value="4"/>
</dbReference>
<dbReference type="PANTHER" id="PTHR43690:SF18">
    <property type="entry name" value="INSULIN-DEGRADING ENZYME-RELATED"/>
    <property type="match status" value="1"/>
</dbReference>
<reference evidence="13 14" key="1">
    <citation type="submission" date="2016-01" db="EMBL/GenBank/DDBJ databases">
        <title>Genome sequence of the yeast Holleya sinecauda.</title>
        <authorList>
            <person name="Dietrich F.S."/>
        </authorList>
    </citation>
    <scope>NUCLEOTIDE SEQUENCE [LARGE SCALE GENOMIC DNA]</scope>
    <source>
        <strain evidence="13 14">ATCC 58844</strain>
    </source>
</reference>
<dbReference type="AlphaFoldDB" id="A0A0X8HSI8"/>
<organism evidence="13 14">
    <name type="scientific">Eremothecium sinecaudum</name>
    <dbReference type="NCBI Taxonomy" id="45286"/>
    <lineage>
        <taxon>Eukaryota</taxon>
        <taxon>Fungi</taxon>
        <taxon>Dikarya</taxon>
        <taxon>Ascomycota</taxon>
        <taxon>Saccharomycotina</taxon>
        <taxon>Saccharomycetes</taxon>
        <taxon>Saccharomycetales</taxon>
        <taxon>Saccharomycetaceae</taxon>
        <taxon>Eremothecium</taxon>
    </lineage>
</organism>
<evidence type="ECO:0000259" key="9">
    <source>
        <dbReference type="Pfam" id="PF00675"/>
    </source>
</evidence>
<evidence type="ECO:0000256" key="4">
    <source>
        <dbReference type="ARBA" id="ARBA00022723"/>
    </source>
</evidence>
<dbReference type="Proteomes" id="UP000243052">
    <property type="component" value="Chromosome iv"/>
</dbReference>
<keyword evidence="5" id="KW-0378">Hydrolase</keyword>
<dbReference type="GeneID" id="28723937"/>
<dbReference type="Pfam" id="PF00675">
    <property type="entry name" value="Peptidase_M16"/>
    <property type="match status" value="1"/>
</dbReference>
<keyword evidence="4" id="KW-0479">Metal-binding</keyword>
<evidence type="ECO:0000256" key="8">
    <source>
        <dbReference type="SAM" id="MobiDB-lite"/>
    </source>
</evidence>
<dbReference type="Gene3D" id="3.30.830.10">
    <property type="entry name" value="Metalloenzyme, LuxS/M16 peptidase-like"/>
    <property type="match status" value="4"/>
</dbReference>
<evidence type="ECO:0000256" key="5">
    <source>
        <dbReference type="ARBA" id="ARBA00022801"/>
    </source>
</evidence>
<dbReference type="Pfam" id="PF16187">
    <property type="entry name" value="Peptidase_M16_M"/>
    <property type="match status" value="1"/>
</dbReference>
<evidence type="ECO:0000259" key="10">
    <source>
        <dbReference type="Pfam" id="PF05193"/>
    </source>
</evidence>
<dbReference type="EMBL" id="CP014244">
    <property type="protein sequence ID" value="AMD20680.1"/>
    <property type="molecule type" value="Genomic_DNA"/>
</dbReference>
<feature type="domain" description="Peptidase M16 N-terminal" evidence="9">
    <location>
        <begin position="36"/>
        <end position="161"/>
    </location>
</feature>
<dbReference type="GO" id="GO:0005829">
    <property type="term" value="C:cytosol"/>
    <property type="evidence" value="ECO:0007669"/>
    <property type="project" value="TreeGrafter"/>
</dbReference>
<comment type="similarity">
    <text evidence="2">Belongs to the peptidase M16 family.</text>
</comment>
<dbReference type="InterPro" id="IPR054734">
    <property type="entry name" value="PqqF-like_C_4"/>
</dbReference>
<evidence type="ECO:0000313" key="13">
    <source>
        <dbReference type="EMBL" id="AMD20680.1"/>
    </source>
</evidence>
<dbReference type="Pfam" id="PF05193">
    <property type="entry name" value="Peptidase_M16_C"/>
    <property type="match status" value="1"/>
</dbReference>
<feature type="region of interest" description="Disordered" evidence="8">
    <location>
        <begin position="259"/>
        <end position="278"/>
    </location>
</feature>
<dbReference type="FunFam" id="3.30.830.10:FF:000012">
    <property type="entry name" value="Protease 3"/>
    <property type="match status" value="1"/>
</dbReference>
<protein>
    <submittedName>
        <fullName evidence="13">HDL064Cp</fullName>
    </submittedName>
</protein>
<evidence type="ECO:0000259" key="12">
    <source>
        <dbReference type="Pfam" id="PF22456"/>
    </source>
</evidence>
<feature type="domain" description="Coenzyme PQQ synthesis protein F-like C-terminal lobe" evidence="12">
    <location>
        <begin position="900"/>
        <end position="971"/>
    </location>
</feature>
<keyword evidence="6" id="KW-0862">Zinc</keyword>
<gene>
    <name evidence="13" type="ORF">AW171_hschr42584</name>
</gene>
<evidence type="ECO:0000256" key="7">
    <source>
        <dbReference type="ARBA" id="ARBA00023049"/>
    </source>
</evidence>
<dbReference type="Pfam" id="PF22456">
    <property type="entry name" value="PqqF-like_C_4"/>
    <property type="match status" value="1"/>
</dbReference>
<sequence>MSLGKSTVYDLKLYVPISSSNKTHRVIQLSNGLVALLISDPSETLASCAVSVATGSHKDPVGIPGLAHLCEHMIMSSGSKKYPESNYLNQILTKNNGSQNAHTTGEQTSFHFEVPNTTSAESLVFDEIVDILAASLKEPVFTETLINKEIYAIESEHVGNKTTLDKVLYHGTRLLANSEHPFHRFCTGNMITLTSMPKLHNMNLKAELIRYFKENFVSENMVLCLKGSQSINQLAKLAQSTFGTVPAGTANLGQGLKLKPWRRNSQPSPPNSPTISKSVNDMHKLKDTWLPYYLKKSVFSDLERDRVLLIKSSKTPVLRMIFPINYLSTRFSDREIATYKYAWCELLGDESQGSLCHCLREANFLTDLTAYPSTFATNDDGLVLQLHLTNSGWKHVSEIIPMIWEYSIKAIMNSPLSELGQYLSEMNSMDLLRFLYQELASSPMEVCSELCDKLMQDMMVSDPSFILKSTGVNFDCNDPTVSSIGSYSESKQSKEWWKGQAVKFQSFLNEFTSIENVRLILLGDIQKCDLYDENEQLKTDTYYDYDYIKTNVIILNLNVYRTDYKFTIPARNPFLVPVGHKLSFIKEALAVSSLQSEVASLAILTSSELLKTSPKLIGKSQFYELWTKEEDLNLSFKSKSIVSVEYINTNIKPAPLHTMQLEIFGQLLHEILAPTLYPAERAGYTYELALSSKGDVRFGLTISGFTDGVVGILELIVTTMVQIAKGKRLVSRETFRKARVKVRNKYEAAASENCATLASLGLLIVLEECMWSLEDRLEALEVADMDSFYEFMEKFVEGESYLNLMIQGSDISIADKINIYLDQHLTHHLAKEGRGTNILVEPSTYKIPDGSNLCVKRKGFDDDPNNSIVYFIQTGSRDDIYAFSLTAFTEFVMHLTLVPDLRSKKQIGYLVLGGVRVLSDTVGLHITTMASTPPEFLEIKIEEYLAYLESYLSKLSTEQFKTQFVQEYVQLIKSKSTHKIEKTSGPSNLMAHIEANVRSGLVNTSVAMKSHKRLRNQITYRSYNFEDDDEPVNERVISSLTLLKYLQFFQEKISIRSKTRAKLSVMISSPMTKEAIENKMMFLQLESFLKIKGFSISSEKLKDILDKTEGKSTALFKELFVYFRSRGESLKLCSVVLKEVVKQLVRNSPSGEDKVAVSAGTSGSLHRMSQNVVSVIPLVEITDVNTNRI</sequence>
<keyword evidence="14" id="KW-1185">Reference proteome</keyword>
<dbReference type="OrthoDB" id="952271at2759"/>
<dbReference type="GO" id="GO:0051603">
    <property type="term" value="P:proteolysis involved in protein catabolic process"/>
    <property type="evidence" value="ECO:0007669"/>
    <property type="project" value="TreeGrafter"/>
</dbReference>
<comment type="cofactor">
    <cofactor evidence="1">
        <name>Zn(2+)</name>
        <dbReference type="ChEBI" id="CHEBI:29105"/>
    </cofactor>
</comment>
<dbReference type="InterPro" id="IPR032632">
    <property type="entry name" value="Peptidase_M16_M"/>
</dbReference>
<evidence type="ECO:0000256" key="2">
    <source>
        <dbReference type="ARBA" id="ARBA00007261"/>
    </source>
</evidence>
<keyword evidence="3" id="KW-0645">Protease</keyword>
<dbReference type="STRING" id="45286.A0A0X8HSI8"/>
<dbReference type="GO" id="GO:0005739">
    <property type="term" value="C:mitochondrion"/>
    <property type="evidence" value="ECO:0007669"/>
    <property type="project" value="TreeGrafter"/>
</dbReference>
<evidence type="ECO:0000256" key="3">
    <source>
        <dbReference type="ARBA" id="ARBA00022670"/>
    </source>
</evidence>
<feature type="domain" description="Peptidase M16 middle/third" evidence="11">
    <location>
        <begin position="502"/>
        <end position="779"/>
    </location>
</feature>
<dbReference type="GO" id="GO:0046872">
    <property type="term" value="F:metal ion binding"/>
    <property type="evidence" value="ECO:0007669"/>
    <property type="project" value="UniProtKB-KW"/>
</dbReference>
<evidence type="ECO:0000256" key="1">
    <source>
        <dbReference type="ARBA" id="ARBA00001947"/>
    </source>
</evidence>
<dbReference type="InterPro" id="IPR050626">
    <property type="entry name" value="Peptidase_M16"/>
</dbReference>
<dbReference type="InterPro" id="IPR011765">
    <property type="entry name" value="Pept_M16_N"/>
</dbReference>
<dbReference type="InterPro" id="IPR007863">
    <property type="entry name" value="Peptidase_M16_C"/>
</dbReference>
<dbReference type="RefSeq" id="XP_017987676.1">
    <property type="nucleotide sequence ID" value="XM_018131746.1"/>
</dbReference>
<dbReference type="PANTHER" id="PTHR43690">
    <property type="entry name" value="NARDILYSIN"/>
    <property type="match status" value="1"/>
</dbReference>
<feature type="domain" description="Peptidase M16 C-terminal" evidence="10">
    <location>
        <begin position="206"/>
        <end position="405"/>
    </location>
</feature>
<proteinExistence type="inferred from homology"/>
<dbReference type="GO" id="GO:0043171">
    <property type="term" value="P:peptide catabolic process"/>
    <property type="evidence" value="ECO:0007669"/>
    <property type="project" value="TreeGrafter"/>
</dbReference>
<keyword evidence="7" id="KW-0482">Metalloprotease</keyword>